<dbReference type="RefSeq" id="WP_141608229.1">
    <property type="nucleotide sequence ID" value="NZ_VIGC02000001.1"/>
</dbReference>
<dbReference type="InParanoid" id="A0A540VMU2"/>
<evidence type="ECO:0000313" key="12">
    <source>
        <dbReference type="EMBL" id="TQE98016.1"/>
    </source>
</evidence>
<evidence type="ECO:0000256" key="10">
    <source>
        <dbReference type="ARBA" id="ARBA00039382"/>
    </source>
</evidence>
<dbReference type="OrthoDB" id="9813906at2"/>
<dbReference type="GO" id="GO:0022857">
    <property type="term" value="F:transmembrane transporter activity"/>
    <property type="evidence" value="ECO:0007669"/>
    <property type="project" value="InterPro"/>
</dbReference>
<comment type="function">
    <text evidence="9">Part of the ABC transporter complex LsrABCD involved in autoinducer 2 (AI-2) import. Probably responsible for the translocation of the substrate across the membrane.</text>
</comment>
<keyword evidence="4" id="KW-1003">Cell membrane</keyword>
<evidence type="ECO:0000256" key="8">
    <source>
        <dbReference type="ARBA" id="ARBA00023136"/>
    </source>
</evidence>
<keyword evidence="5" id="KW-0997">Cell inner membrane</keyword>
<evidence type="ECO:0000256" key="5">
    <source>
        <dbReference type="ARBA" id="ARBA00022519"/>
    </source>
</evidence>
<comment type="caution">
    <text evidence="12">The sequence shown here is derived from an EMBL/GenBank/DDBJ whole genome shotgun (WGS) entry which is preliminary data.</text>
</comment>
<feature type="transmembrane region" description="Helical" evidence="11">
    <location>
        <begin position="275"/>
        <end position="295"/>
    </location>
</feature>
<keyword evidence="8 11" id="KW-0472">Membrane</keyword>
<evidence type="ECO:0000313" key="13">
    <source>
        <dbReference type="Proteomes" id="UP000317371"/>
    </source>
</evidence>
<feature type="transmembrane region" description="Helical" evidence="11">
    <location>
        <begin position="167"/>
        <end position="190"/>
    </location>
</feature>
<evidence type="ECO:0000256" key="3">
    <source>
        <dbReference type="ARBA" id="ARBA00022448"/>
    </source>
</evidence>
<dbReference type="AlphaFoldDB" id="A0A540VMU2"/>
<evidence type="ECO:0000256" key="4">
    <source>
        <dbReference type="ARBA" id="ARBA00022475"/>
    </source>
</evidence>
<sequence length="327" mass="34177">MIRQRADVRPDTVGWFSLERFTQETVLAIFLIVLIAVLSFIRPDFLQSRNVLSILLDSSHVAVAVVGMTLVIVAGGIDISVGSMLAVCAVVGGLLAQAGVPIPVALAAIVLSGTVIGFINGALVVWGGIPSIIVTLGMLSILRGAVVLVTGGSWIRNLPPGFYIGQARLAGIPVPILVAAVVVLAAALWLRYAPLGRYFYAVGANREAARLTGIPVKRIQMASFILNGTLIGVAALIFATRFSAIQTNSGVGFELLVITAAVVGGVSIMGGSGTVWGALLGVLLLNVIGSGLVFLRVSAYWFQAVQGTLILLAVVFDIVRKRRLGEL</sequence>
<organism evidence="12 13">
    <name type="scientific">Litorilinea aerophila</name>
    <dbReference type="NCBI Taxonomy" id="1204385"/>
    <lineage>
        <taxon>Bacteria</taxon>
        <taxon>Bacillati</taxon>
        <taxon>Chloroflexota</taxon>
        <taxon>Caldilineae</taxon>
        <taxon>Caldilineales</taxon>
        <taxon>Caldilineaceae</taxon>
        <taxon>Litorilinea</taxon>
    </lineage>
</organism>
<evidence type="ECO:0000256" key="1">
    <source>
        <dbReference type="ARBA" id="ARBA00004651"/>
    </source>
</evidence>
<keyword evidence="6 11" id="KW-0812">Transmembrane</keyword>
<dbReference type="Proteomes" id="UP000317371">
    <property type="component" value="Unassembled WGS sequence"/>
</dbReference>
<feature type="transmembrane region" description="Helical" evidence="11">
    <location>
        <begin position="104"/>
        <end position="126"/>
    </location>
</feature>
<name>A0A540VMU2_9CHLR</name>
<feature type="transmembrane region" description="Helical" evidence="11">
    <location>
        <begin position="61"/>
        <end position="92"/>
    </location>
</feature>
<dbReference type="Pfam" id="PF02653">
    <property type="entry name" value="BPD_transp_2"/>
    <property type="match status" value="1"/>
</dbReference>
<protein>
    <recommendedName>
        <fullName evidence="10">Autoinducer 2 import system permease protein LsrC</fullName>
    </recommendedName>
</protein>
<keyword evidence="7 11" id="KW-1133">Transmembrane helix</keyword>
<dbReference type="PANTHER" id="PTHR32196:SF29">
    <property type="entry name" value="AUTOINDUCER 2 IMPORT SYSTEM PERMEASE PROTEIN LSRC"/>
    <property type="match status" value="1"/>
</dbReference>
<feature type="transmembrane region" description="Helical" evidence="11">
    <location>
        <begin position="21"/>
        <end position="41"/>
    </location>
</feature>
<gene>
    <name evidence="12" type="ORF">FKZ61_01155</name>
</gene>
<dbReference type="EMBL" id="VIGC01000001">
    <property type="protein sequence ID" value="TQE98016.1"/>
    <property type="molecule type" value="Genomic_DNA"/>
</dbReference>
<dbReference type="GO" id="GO:0005886">
    <property type="term" value="C:plasma membrane"/>
    <property type="evidence" value="ECO:0007669"/>
    <property type="project" value="UniProtKB-SubCell"/>
</dbReference>
<feature type="transmembrane region" description="Helical" evidence="11">
    <location>
        <begin position="132"/>
        <end position="155"/>
    </location>
</feature>
<dbReference type="PANTHER" id="PTHR32196">
    <property type="entry name" value="ABC TRANSPORTER PERMEASE PROTEIN YPHD-RELATED-RELATED"/>
    <property type="match status" value="1"/>
</dbReference>
<evidence type="ECO:0000256" key="9">
    <source>
        <dbReference type="ARBA" id="ARBA00025439"/>
    </source>
</evidence>
<keyword evidence="13" id="KW-1185">Reference proteome</keyword>
<proteinExistence type="predicted"/>
<feature type="transmembrane region" description="Helical" evidence="11">
    <location>
        <begin position="300"/>
        <end position="319"/>
    </location>
</feature>
<evidence type="ECO:0000256" key="7">
    <source>
        <dbReference type="ARBA" id="ARBA00022989"/>
    </source>
</evidence>
<evidence type="ECO:0000256" key="2">
    <source>
        <dbReference type="ARBA" id="ARBA00011262"/>
    </source>
</evidence>
<dbReference type="CDD" id="cd06579">
    <property type="entry name" value="TM_PBP1_transp_AraH_like"/>
    <property type="match status" value="1"/>
</dbReference>
<feature type="transmembrane region" description="Helical" evidence="11">
    <location>
        <begin position="251"/>
        <end position="269"/>
    </location>
</feature>
<accession>A0A540VMU2</accession>
<evidence type="ECO:0000256" key="11">
    <source>
        <dbReference type="SAM" id="Phobius"/>
    </source>
</evidence>
<comment type="subunit">
    <text evidence="2">The complex is composed of two ATP-binding proteins (LsrA), two transmembrane proteins (LsrC and LsrD) and a solute-binding protein (LsrB).</text>
</comment>
<keyword evidence="3" id="KW-0813">Transport</keyword>
<comment type="subcellular location">
    <subcellularLocation>
        <location evidence="1">Cell membrane</location>
        <topology evidence="1">Multi-pass membrane protein</topology>
    </subcellularLocation>
</comment>
<feature type="transmembrane region" description="Helical" evidence="11">
    <location>
        <begin position="219"/>
        <end position="239"/>
    </location>
</feature>
<evidence type="ECO:0000256" key="6">
    <source>
        <dbReference type="ARBA" id="ARBA00022692"/>
    </source>
</evidence>
<dbReference type="InterPro" id="IPR001851">
    <property type="entry name" value="ABC_transp_permease"/>
</dbReference>
<reference evidence="12 13" key="1">
    <citation type="submission" date="2019-06" db="EMBL/GenBank/DDBJ databases">
        <title>Genome sequence of Litorilinea aerophila BAA-2444.</title>
        <authorList>
            <person name="Maclea K.S."/>
            <person name="Maurais E.G."/>
            <person name="Iannazzi L.C."/>
        </authorList>
    </citation>
    <scope>NUCLEOTIDE SEQUENCE [LARGE SCALE GENOMIC DNA]</scope>
    <source>
        <strain evidence="12 13">ATCC BAA-2444</strain>
    </source>
</reference>